<keyword evidence="10" id="KW-1185">Reference proteome</keyword>
<evidence type="ECO:0000256" key="8">
    <source>
        <dbReference type="SAM" id="Phobius"/>
    </source>
</evidence>
<feature type="transmembrane region" description="Helical" evidence="8">
    <location>
        <begin position="628"/>
        <end position="648"/>
    </location>
</feature>
<accession>A0AAD7ZWZ1</accession>
<dbReference type="Proteomes" id="UP001233999">
    <property type="component" value="Unassembled WGS sequence"/>
</dbReference>
<dbReference type="InterPro" id="IPR052192">
    <property type="entry name" value="Insect_Ionotropic_Sensory_Rcpt"/>
</dbReference>
<reference evidence="9" key="1">
    <citation type="journal article" date="2023" name="IScience">
        <title>Live-bearing cockroach genome reveals convergent evolutionary mechanisms linked to viviparity in insects and beyond.</title>
        <authorList>
            <person name="Fouks B."/>
            <person name="Harrison M.C."/>
            <person name="Mikhailova A.A."/>
            <person name="Marchal E."/>
            <person name="English S."/>
            <person name="Carruthers M."/>
            <person name="Jennings E.C."/>
            <person name="Chiamaka E.L."/>
            <person name="Frigard R.A."/>
            <person name="Pippel M."/>
            <person name="Attardo G.M."/>
            <person name="Benoit J.B."/>
            <person name="Bornberg-Bauer E."/>
            <person name="Tobe S.S."/>
        </authorList>
    </citation>
    <scope>NUCLEOTIDE SEQUENCE</scope>
    <source>
        <strain evidence="9">Stay&amp;Tobe</strain>
    </source>
</reference>
<evidence type="ECO:0000256" key="3">
    <source>
        <dbReference type="ARBA" id="ARBA00022692"/>
    </source>
</evidence>
<protein>
    <submittedName>
        <fullName evidence="9">Uncharacterized protein</fullName>
    </submittedName>
</protein>
<comment type="caution">
    <text evidence="9">The sequence shown here is derived from an EMBL/GenBank/DDBJ whole genome shotgun (WGS) entry which is preliminary data.</text>
</comment>
<keyword evidence="7" id="KW-0325">Glycoprotein</keyword>
<evidence type="ECO:0000256" key="6">
    <source>
        <dbReference type="ARBA" id="ARBA00023170"/>
    </source>
</evidence>
<proteinExistence type="predicted"/>
<organism evidence="9 10">
    <name type="scientific">Diploptera punctata</name>
    <name type="common">Pacific beetle cockroach</name>
    <dbReference type="NCBI Taxonomy" id="6984"/>
    <lineage>
        <taxon>Eukaryota</taxon>
        <taxon>Metazoa</taxon>
        <taxon>Ecdysozoa</taxon>
        <taxon>Arthropoda</taxon>
        <taxon>Hexapoda</taxon>
        <taxon>Insecta</taxon>
        <taxon>Pterygota</taxon>
        <taxon>Neoptera</taxon>
        <taxon>Polyneoptera</taxon>
        <taxon>Dictyoptera</taxon>
        <taxon>Blattodea</taxon>
        <taxon>Blaberoidea</taxon>
        <taxon>Blaberidae</taxon>
        <taxon>Diplopterinae</taxon>
        <taxon>Diploptera</taxon>
    </lineage>
</organism>
<feature type="transmembrane region" description="Helical" evidence="8">
    <location>
        <begin position="443"/>
        <end position="465"/>
    </location>
</feature>
<reference evidence="9" key="2">
    <citation type="submission" date="2023-05" db="EMBL/GenBank/DDBJ databases">
        <authorList>
            <person name="Fouks B."/>
        </authorList>
    </citation>
    <scope>NUCLEOTIDE SEQUENCE</scope>
    <source>
        <strain evidence="9">Stay&amp;Tobe</strain>
        <tissue evidence="9">Testes</tissue>
    </source>
</reference>
<dbReference type="PANTHER" id="PTHR42643:SF30">
    <property type="entry name" value="IONOTROPIC RECEPTOR 40A-RELATED"/>
    <property type="match status" value="1"/>
</dbReference>
<dbReference type="PANTHER" id="PTHR42643">
    <property type="entry name" value="IONOTROPIC RECEPTOR 20A-RELATED"/>
    <property type="match status" value="1"/>
</dbReference>
<evidence type="ECO:0000256" key="5">
    <source>
        <dbReference type="ARBA" id="ARBA00023136"/>
    </source>
</evidence>
<feature type="transmembrane region" description="Helical" evidence="8">
    <location>
        <begin position="419"/>
        <end position="437"/>
    </location>
</feature>
<sequence>MLLLQLGSARDLNVAPVLENVENYFLDCIDDVSKTFFAQINTIFFISSSYKCEENVYSIDSFTYKPTNITAVMGENSCTTNLSIKMVDFGAQRDQIIAFKKFSRTGRDVKEFCTFGHLEDFEMEIIKNLQLFNNWSITLFPYNSYISFINPNEIGGFIIMIKFNGDYNVLSNYVFNCVLVLSKYKIMNSISRFMIVVKGSGNSKKISNTILKVFGNIAIHCYNIILLIHEENYSNVSIYSYNFYDQKSFKCGMFLGSSLIHTCVSNQNDIEYIFYEDRIPGTEECYITPIGTLHEPLVIAEINGSEMSYGYSNESVSIMLIKIAIDRINHIRLAYYNMWQEELELSFVYLNEDINIDTYLTFAYYYTSQYYWYIPKAKPYPRWSNITRVFDGPTWISLVISLFVGSLIMRYLNEGSQDLSLCLFNSLAFLLGIGIEIPQKLHVRLFIFCWLIYSLAINTVFQSYFTSFMVDPRFQHQINSFEELSKLNYDLFFVSPESLYAYAELNVTKYMHIIIGPMNAIAYALSKTKGAVYISEESMEHFYNTVCDELRTELHRIEEAPQQHHIGVKLTEPSVGIRLRKLISRLVEAGINIKTVSDALYSRPTGNKKEYNLESYVPFSVKHLKSAIYLYLIGNVLGFISLVCELISHSTILKFILNHC</sequence>
<gene>
    <name evidence="9" type="ORF">L9F63_018422</name>
</gene>
<evidence type="ECO:0000256" key="7">
    <source>
        <dbReference type="ARBA" id="ARBA00023180"/>
    </source>
</evidence>
<keyword evidence="4 8" id="KW-1133">Transmembrane helix</keyword>
<evidence type="ECO:0000313" key="9">
    <source>
        <dbReference type="EMBL" id="KAJ9588201.1"/>
    </source>
</evidence>
<dbReference type="EMBL" id="JASPKZ010005703">
    <property type="protein sequence ID" value="KAJ9588201.1"/>
    <property type="molecule type" value="Genomic_DNA"/>
</dbReference>
<dbReference type="Gene3D" id="1.10.287.70">
    <property type="match status" value="1"/>
</dbReference>
<keyword evidence="6" id="KW-0675">Receptor</keyword>
<dbReference type="GO" id="GO:0005886">
    <property type="term" value="C:plasma membrane"/>
    <property type="evidence" value="ECO:0007669"/>
    <property type="project" value="UniProtKB-SubCell"/>
</dbReference>
<keyword evidence="5 8" id="KW-0472">Membrane</keyword>
<keyword evidence="3 8" id="KW-0812">Transmembrane</keyword>
<feature type="transmembrane region" description="Helical" evidence="8">
    <location>
        <begin position="394"/>
        <end position="412"/>
    </location>
</feature>
<keyword evidence="2" id="KW-1003">Cell membrane</keyword>
<evidence type="ECO:0000256" key="2">
    <source>
        <dbReference type="ARBA" id="ARBA00022475"/>
    </source>
</evidence>
<name>A0AAD7ZWZ1_DIPPU</name>
<evidence type="ECO:0000256" key="1">
    <source>
        <dbReference type="ARBA" id="ARBA00004651"/>
    </source>
</evidence>
<dbReference type="AlphaFoldDB" id="A0AAD7ZWZ1"/>
<comment type="subcellular location">
    <subcellularLocation>
        <location evidence="1">Cell membrane</location>
        <topology evidence="1">Multi-pass membrane protein</topology>
    </subcellularLocation>
</comment>
<evidence type="ECO:0000256" key="4">
    <source>
        <dbReference type="ARBA" id="ARBA00022989"/>
    </source>
</evidence>
<evidence type="ECO:0000313" key="10">
    <source>
        <dbReference type="Proteomes" id="UP001233999"/>
    </source>
</evidence>